<feature type="transmembrane region" description="Helical" evidence="1">
    <location>
        <begin position="27"/>
        <end position="50"/>
    </location>
</feature>
<keyword evidence="1" id="KW-1133">Transmembrane helix</keyword>
<dbReference type="RefSeq" id="WP_159420180.1">
    <property type="nucleotide sequence ID" value="NZ_BSKQ01000001.1"/>
</dbReference>
<evidence type="ECO:0000313" key="2">
    <source>
        <dbReference type="EMBL" id="CRL11631.1"/>
    </source>
</evidence>
<name>A0A0H5D3C5_9RHOB</name>
<accession>A0A0H5D3C5</accession>
<evidence type="ECO:0000256" key="1">
    <source>
        <dbReference type="SAM" id="Phobius"/>
    </source>
</evidence>
<dbReference type="AlphaFoldDB" id="A0A0H5D3C5"/>
<sequence>MMVNGDMKNANKILKQHAPGARMTRSAAFLLAVALSVPVGLVLLLVDLLLI</sequence>
<dbReference type="EMBL" id="CVRL01000033">
    <property type="protein sequence ID" value="CRL11631.1"/>
    <property type="molecule type" value="Genomic_DNA"/>
</dbReference>
<gene>
    <name evidence="2" type="ORF">NIT7321_02500</name>
</gene>
<protein>
    <submittedName>
        <fullName evidence="2">Uncharacterized protein</fullName>
    </submittedName>
</protein>
<keyword evidence="1" id="KW-0812">Transmembrane</keyword>
<evidence type="ECO:0000313" key="3">
    <source>
        <dbReference type="Proteomes" id="UP000043764"/>
    </source>
</evidence>
<dbReference type="Proteomes" id="UP000043764">
    <property type="component" value="Unassembled WGS sequence"/>
</dbReference>
<keyword evidence="3" id="KW-1185">Reference proteome</keyword>
<organism evidence="2 3">
    <name type="scientific">Phaeobacter italicus</name>
    <dbReference type="NCBI Taxonomy" id="481446"/>
    <lineage>
        <taxon>Bacteria</taxon>
        <taxon>Pseudomonadati</taxon>
        <taxon>Pseudomonadota</taxon>
        <taxon>Alphaproteobacteria</taxon>
        <taxon>Rhodobacterales</taxon>
        <taxon>Roseobacteraceae</taxon>
        <taxon>Phaeobacter</taxon>
    </lineage>
</organism>
<reference evidence="2 3" key="1">
    <citation type="submission" date="2015-05" db="EMBL/GenBank/DDBJ databases">
        <authorList>
            <person name="Rodrigo-Torres Lidia"/>
            <person name="Arahal R.David."/>
        </authorList>
    </citation>
    <scope>NUCLEOTIDE SEQUENCE [LARGE SCALE GENOMIC DNA]</scope>
    <source>
        <strain evidence="2 3">CECT 7321</strain>
    </source>
</reference>
<keyword evidence="1" id="KW-0472">Membrane</keyword>
<proteinExistence type="predicted"/>